<sequence>MSETQRTQAVEGRIALRDAAIELVGQARGSLYIATMAMEPALFRDPQLLDALKYQLLDERRLKVKVLVSEPRHARPHADLFIALLRRLSSRFSVHEPSSSQHGFTHDWWIADRKAHLQRNHPDNLISSYAADDPIGAHNLRDDFDAAWLDSVPSLEFRQLS</sequence>
<reference evidence="2 3" key="1">
    <citation type="submission" date="2013-04" db="EMBL/GenBank/DDBJ databases">
        <title>Oceanococcus atlanticus 22II-S10r2 Genome Sequencing.</title>
        <authorList>
            <person name="Lai Q."/>
            <person name="Li G."/>
            <person name="Shao Z."/>
        </authorList>
    </citation>
    <scope>NUCLEOTIDE SEQUENCE [LARGE SCALE GENOMIC DNA]</scope>
    <source>
        <strain evidence="2 3">22II-S10r2</strain>
    </source>
</reference>
<dbReference type="Proteomes" id="UP000192342">
    <property type="component" value="Unassembled WGS sequence"/>
</dbReference>
<feature type="domain" description="DUF7931" evidence="1">
    <location>
        <begin position="16"/>
        <end position="160"/>
    </location>
</feature>
<evidence type="ECO:0000259" key="1">
    <source>
        <dbReference type="Pfam" id="PF25559"/>
    </source>
</evidence>
<name>A0A1Y1SBQ5_9GAMM</name>
<evidence type="ECO:0000313" key="3">
    <source>
        <dbReference type="Proteomes" id="UP000192342"/>
    </source>
</evidence>
<evidence type="ECO:0000313" key="2">
    <source>
        <dbReference type="EMBL" id="ORE86059.1"/>
    </source>
</evidence>
<accession>A0A1Y1SBQ5</accession>
<dbReference type="AlphaFoldDB" id="A0A1Y1SBQ5"/>
<gene>
    <name evidence="2" type="ORF">ATO7_12218</name>
</gene>
<dbReference type="STRING" id="1317117.ATO7_12218"/>
<protein>
    <submittedName>
        <fullName evidence="2">N-acetyltransferase GCN5</fullName>
    </submittedName>
</protein>
<dbReference type="SUPFAM" id="SSF56024">
    <property type="entry name" value="Phospholipase D/nuclease"/>
    <property type="match status" value="1"/>
</dbReference>
<dbReference type="GO" id="GO:0016740">
    <property type="term" value="F:transferase activity"/>
    <property type="evidence" value="ECO:0007669"/>
    <property type="project" value="UniProtKB-KW"/>
</dbReference>
<dbReference type="RefSeq" id="WP_083562122.1">
    <property type="nucleotide sequence ID" value="NZ_AQQV01000003.1"/>
</dbReference>
<keyword evidence="3" id="KW-1185">Reference proteome</keyword>
<comment type="caution">
    <text evidence="2">The sequence shown here is derived from an EMBL/GenBank/DDBJ whole genome shotgun (WGS) entry which is preliminary data.</text>
</comment>
<dbReference type="Pfam" id="PF25559">
    <property type="entry name" value="DUF7931"/>
    <property type="match status" value="1"/>
</dbReference>
<keyword evidence="2" id="KW-0808">Transferase</keyword>
<proteinExistence type="predicted"/>
<organism evidence="2 3">
    <name type="scientific">Oceanococcus atlanticus</name>
    <dbReference type="NCBI Taxonomy" id="1317117"/>
    <lineage>
        <taxon>Bacteria</taxon>
        <taxon>Pseudomonadati</taxon>
        <taxon>Pseudomonadota</taxon>
        <taxon>Gammaproteobacteria</taxon>
        <taxon>Chromatiales</taxon>
        <taxon>Oceanococcaceae</taxon>
        <taxon>Oceanococcus</taxon>
    </lineage>
</organism>
<dbReference type="EMBL" id="AQQV01000003">
    <property type="protein sequence ID" value="ORE86059.1"/>
    <property type="molecule type" value="Genomic_DNA"/>
</dbReference>
<dbReference type="InterPro" id="IPR057691">
    <property type="entry name" value="DUF7931"/>
</dbReference>
<dbReference type="OrthoDB" id="5733592at2"/>